<dbReference type="InterPro" id="IPR040457">
    <property type="entry name" value="GCP_C"/>
</dbReference>
<gene>
    <name evidence="7" type="ORF">PHPALM_13760</name>
</gene>
<organism evidence="7 8">
    <name type="scientific">Phytophthora palmivora</name>
    <dbReference type="NCBI Taxonomy" id="4796"/>
    <lineage>
        <taxon>Eukaryota</taxon>
        <taxon>Sar</taxon>
        <taxon>Stramenopiles</taxon>
        <taxon>Oomycota</taxon>
        <taxon>Peronosporomycetes</taxon>
        <taxon>Peronosporales</taxon>
        <taxon>Peronosporaceae</taxon>
        <taxon>Phytophthora</taxon>
    </lineage>
</organism>
<comment type="subcellular location">
    <subcellularLocation>
        <location evidence="5">Cytoplasm</location>
        <location evidence="5">Cytoskeleton</location>
        <location evidence="5">Microtubule organizing center</location>
    </subcellularLocation>
</comment>
<dbReference type="GO" id="GO:0005874">
    <property type="term" value="C:microtubule"/>
    <property type="evidence" value="ECO:0007669"/>
    <property type="project" value="UniProtKB-KW"/>
</dbReference>
<keyword evidence="8" id="KW-1185">Reference proteome</keyword>
<name>A0A2P4XWI0_9STRA</name>
<dbReference type="GO" id="GO:0051321">
    <property type="term" value="P:meiotic cell cycle"/>
    <property type="evidence" value="ECO:0007669"/>
    <property type="project" value="TreeGrafter"/>
</dbReference>
<dbReference type="Gene3D" id="1.20.120.1900">
    <property type="entry name" value="Gamma-tubulin complex, C-terminal domain"/>
    <property type="match status" value="1"/>
</dbReference>
<dbReference type="GO" id="GO:0007020">
    <property type="term" value="P:microtubule nucleation"/>
    <property type="evidence" value="ECO:0007669"/>
    <property type="project" value="InterPro"/>
</dbReference>
<keyword evidence="2 5" id="KW-0963">Cytoplasm</keyword>
<keyword evidence="4 5" id="KW-0206">Cytoskeleton</keyword>
<dbReference type="PANTHER" id="PTHR19302">
    <property type="entry name" value="GAMMA TUBULIN COMPLEX PROTEIN"/>
    <property type="match status" value="1"/>
</dbReference>
<dbReference type="AlphaFoldDB" id="A0A2P4XWI0"/>
<dbReference type="GO" id="GO:0000930">
    <property type="term" value="C:gamma-tubulin complex"/>
    <property type="evidence" value="ECO:0007669"/>
    <property type="project" value="TreeGrafter"/>
</dbReference>
<dbReference type="GO" id="GO:0051225">
    <property type="term" value="P:spindle assembly"/>
    <property type="evidence" value="ECO:0007669"/>
    <property type="project" value="TreeGrafter"/>
</dbReference>
<evidence type="ECO:0000256" key="4">
    <source>
        <dbReference type="ARBA" id="ARBA00023212"/>
    </source>
</evidence>
<dbReference type="InterPro" id="IPR042241">
    <property type="entry name" value="GCP_C_sf"/>
</dbReference>
<evidence type="ECO:0000313" key="8">
    <source>
        <dbReference type="Proteomes" id="UP000237271"/>
    </source>
</evidence>
<sequence length="229" mass="26011">RQSGGQLCVRVDFSLLDNSTTNGTRIDIATLKCLHFTFSAQQPLRVLFSVSIMQKYSRLGVFLIQVKAVESALVKVQNSNMLHSSYTTSSINLCIADVVQVYPSASSELFFVNSLVRTIGLTLVFFSIEEDMRQLLIQIADMLHYTKSLLSYLTSQIANEEWFKSQHILQSSRSLAEMDAIHEQYLDHLLSRFFLLDKHATVIQYILTTFNHILRFVGQVDEFVSAAET</sequence>
<accession>A0A2P4XWI0</accession>
<evidence type="ECO:0000256" key="5">
    <source>
        <dbReference type="RuleBase" id="RU363050"/>
    </source>
</evidence>
<protein>
    <recommendedName>
        <fullName evidence="5">Spindle pole body component</fullName>
    </recommendedName>
</protein>
<keyword evidence="3 5" id="KW-0493">Microtubule</keyword>
<feature type="domain" description="Gamma tubulin complex component C-terminal" evidence="6">
    <location>
        <begin position="27"/>
        <end position="224"/>
    </location>
</feature>
<dbReference type="GO" id="GO:0000922">
    <property type="term" value="C:spindle pole"/>
    <property type="evidence" value="ECO:0007669"/>
    <property type="project" value="InterPro"/>
</dbReference>
<dbReference type="GO" id="GO:0000278">
    <property type="term" value="P:mitotic cell cycle"/>
    <property type="evidence" value="ECO:0007669"/>
    <property type="project" value="TreeGrafter"/>
</dbReference>
<evidence type="ECO:0000256" key="3">
    <source>
        <dbReference type="ARBA" id="ARBA00022701"/>
    </source>
</evidence>
<comment type="caution">
    <text evidence="7">The sequence shown here is derived from an EMBL/GenBank/DDBJ whole genome shotgun (WGS) entry which is preliminary data.</text>
</comment>
<dbReference type="EMBL" id="NCKW01007781">
    <property type="protein sequence ID" value="POM69910.1"/>
    <property type="molecule type" value="Genomic_DNA"/>
</dbReference>
<reference evidence="7 8" key="1">
    <citation type="journal article" date="2017" name="Genome Biol. Evol.">
        <title>Phytophthora megakarya and P. palmivora, closely related causal agents of cacao black pod rot, underwent increases in genome sizes and gene numbers by different mechanisms.</title>
        <authorList>
            <person name="Ali S.S."/>
            <person name="Shao J."/>
            <person name="Lary D.J."/>
            <person name="Kronmiller B."/>
            <person name="Shen D."/>
            <person name="Strem M.D."/>
            <person name="Amoako-Attah I."/>
            <person name="Akrofi A.Y."/>
            <person name="Begoude B.A."/>
            <person name="Ten Hoopen G.M."/>
            <person name="Coulibaly K."/>
            <person name="Kebe B.I."/>
            <person name="Melnick R.L."/>
            <person name="Guiltinan M.J."/>
            <person name="Tyler B.M."/>
            <person name="Meinhardt L.W."/>
            <person name="Bailey B.A."/>
        </authorList>
    </citation>
    <scope>NUCLEOTIDE SEQUENCE [LARGE SCALE GENOMIC DNA]</scope>
    <source>
        <strain evidence="8">sbr112.9</strain>
    </source>
</reference>
<evidence type="ECO:0000256" key="2">
    <source>
        <dbReference type="ARBA" id="ARBA00022490"/>
    </source>
</evidence>
<proteinExistence type="inferred from homology"/>
<dbReference type="GO" id="GO:0051011">
    <property type="term" value="F:microtubule minus-end binding"/>
    <property type="evidence" value="ECO:0007669"/>
    <property type="project" value="TreeGrafter"/>
</dbReference>
<dbReference type="OrthoDB" id="66546at2759"/>
<evidence type="ECO:0000259" key="6">
    <source>
        <dbReference type="Pfam" id="PF04130"/>
    </source>
</evidence>
<dbReference type="GO" id="GO:0043015">
    <property type="term" value="F:gamma-tubulin binding"/>
    <property type="evidence" value="ECO:0007669"/>
    <property type="project" value="InterPro"/>
</dbReference>
<dbReference type="Pfam" id="PF04130">
    <property type="entry name" value="GCP_C_terminal"/>
    <property type="match status" value="1"/>
</dbReference>
<evidence type="ECO:0000256" key="1">
    <source>
        <dbReference type="ARBA" id="ARBA00010337"/>
    </source>
</evidence>
<dbReference type="GO" id="GO:0031122">
    <property type="term" value="P:cytoplasmic microtubule organization"/>
    <property type="evidence" value="ECO:0007669"/>
    <property type="project" value="TreeGrafter"/>
</dbReference>
<evidence type="ECO:0000313" key="7">
    <source>
        <dbReference type="EMBL" id="POM69910.1"/>
    </source>
</evidence>
<feature type="non-terminal residue" evidence="7">
    <location>
        <position position="1"/>
    </location>
</feature>
<dbReference type="InterPro" id="IPR007259">
    <property type="entry name" value="GCP"/>
</dbReference>
<dbReference type="Proteomes" id="UP000237271">
    <property type="component" value="Unassembled WGS sequence"/>
</dbReference>
<comment type="similarity">
    <text evidence="1 5">Belongs to the TUBGCP family.</text>
</comment>